<evidence type="ECO:0000256" key="6">
    <source>
        <dbReference type="RuleBase" id="RU364010"/>
    </source>
</evidence>
<dbReference type="PANTHER" id="PTHR10137:SF0">
    <property type="entry name" value="V-TYPE PROTON ATPASE SUBUNIT C"/>
    <property type="match status" value="1"/>
</dbReference>
<keyword evidence="3 6" id="KW-0375">Hydrogen ion transport</keyword>
<dbReference type="Gene3D" id="3.30.70.1180">
    <property type="entry name" value="Vacuolar atp synthase subunit c, domain 1"/>
    <property type="match status" value="1"/>
</dbReference>
<evidence type="ECO:0000313" key="7">
    <source>
        <dbReference type="EMBL" id="KAJ4476745.1"/>
    </source>
</evidence>
<accession>A0A9W9DM04</accession>
<comment type="function">
    <text evidence="5">Subunit of the V1 complex of vacuolar(H+)-ATPase (V-ATPase), a multisubunit enzyme composed of a peripheral complex (V1) that hydrolyzes ATP and a membrane integral complex (V0) that translocates protons. V-ATPase is responsible for acidifying and maintaining the pH of intracellular compartments. Subunit C is necessary for the assembly of the catalytic sector of the enzyme and is likely to have a specific function in its catalytic activity. Reversibly leaves the enzyme after glucose depletion, causing the catalytic subcomplex V1 to detach from the V0 section.</text>
</comment>
<evidence type="ECO:0000256" key="3">
    <source>
        <dbReference type="ARBA" id="ARBA00022781"/>
    </source>
</evidence>
<dbReference type="AlphaFoldDB" id="A0A9W9DM04"/>
<evidence type="ECO:0000256" key="2">
    <source>
        <dbReference type="ARBA" id="ARBA00022448"/>
    </source>
</evidence>
<dbReference type="OrthoDB" id="6605928at2759"/>
<dbReference type="InterPro" id="IPR036132">
    <property type="entry name" value="Vac_ATP_synth_c_sf"/>
</dbReference>
<dbReference type="InterPro" id="IPR004907">
    <property type="entry name" value="ATPase_V1-cplx_csu"/>
</dbReference>
<sequence length="393" mass="44884">MPSDQSTWIISAPLNGDSEGLIQALNSKLVQSSKTSSTNLIAELGIPSFKTGTLDSLIALSEDLPKQDTFFTNTVAKIVDTLRNLLNNDPSKLSQHILVNESSTESYLLGQWRWNESRYGVQKGLRDMVDTLNKEMTSIDNAMRAKLTNYNLVKGSLIQMQRKKTGNLSVRSLVDVVSKEDFVQDSEYLETLLAAVPKNLVKNWNTKYERLANMVVPRSANVVASDEEYILFSVVIFRRVHDEFIQQCRENKFIIRDFAYSEEEIAKQRQDLDTADVTERELWTELLHLSRTNFSESFQILVHLKVIRLFVESVLRYGLPANYIGIVVQPESKSAKKTFSVLQSYFSYLSSGPRSKGAKSKEGDTEEFVGEYQTLMEQEFYDFVLYEVPWITQ</sequence>
<dbReference type="GO" id="GO:0000221">
    <property type="term" value="C:vacuolar proton-transporting V-type ATPase, V1 domain"/>
    <property type="evidence" value="ECO:0007669"/>
    <property type="project" value="TreeGrafter"/>
</dbReference>
<keyword evidence="4 6" id="KW-0406">Ion transport</keyword>
<reference evidence="7" key="1">
    <citation type="submission" date="2022-08" db="EMBL/GenBank/DDBJ databases">
        <title>A Global Phylogenomic Analysis of the Shiitake Genus Lentinula.</title>
        <authorList>
            <consortium name="DOE Joint Genome Institute"/>
            <person name="Sierra-Patev S."/>
            <person name="Min B."/>
            <person name="Naranjo-Ortiz M."/>
            <person name="Looney B."/>
            <person name="Konkel Z."/>
            <person name="Slot J.C."/>
            <person name="Sakamoto Y."/>
            <person name="Steenwyk J.L."/>
            <person name="Rokas A."/>
            <person name="Carro J."/>
            <person name="Camarero S."/>
            <person name="Ferreira P."/>
            <person name="Molpeceres G."/>
            <person name="Ruiz-Duenas F.J."/>
            <person name="Serrano A."/>
            <person name="Henrissat B."/>
            <person name="Drula E."/>
            <person name="Hughes K.W."/>
            <person name="Mata J.L."/>
            <person name="Ishikawa N.K."/>
            <person name="Vargas-Isla R."/>
            <person name="Ushijima S."/>
            <person name="Smith C.A."/>
            <person name="Ahrendt S."/>
            <person name="Andreopoulos W."/>
            <person name="He G."/>
            <person name="Labutti K."/>
            <person name="Lipzen A."/>
            <person name="Ng V."/>
            <person name="Riley R."/>
            <person name="Sandor L."/>
            <person name="Barry K."/>
            <person name="Martinez A.T."/>
            <person name="Xiao Y."/>
            <person name="Gibbons J.G."/>
            <person name="Terashima K."/>
            <person name="Grigoriev I.V."/>
            <person name="Hibbett D.S."/>
        </authorList>
    </citation>
    <scope>NUCLEOTIDE SEQUENCE</scope>
    <source>
        <strain evidence="7">JLM2183</strain>
    </source>
</reference>
<evidence type="ECO:0000313" key="8">
    <source>
        <dbReference type="Proteomes" id="UP001150266"/>
    </source>
</evidence>
<dbReference type="EMBL" id="JAOTPV010000011">
    <property type="protein sequence ID" value="KAJ4476745.1"/>
    <property type="molecule type" value="Genomic_DNA"/>
</dbReference>
<dbReference type="Pfam" id="PF03223">
    <property type="entry name" value="V-ATPase_C"/>
    <property type="match status" value="1"/>
</dbReference>
<keyword evidence="8" id="KW-1185">Reference proteome</keyword>
<comment type="caution">
    <text evidence="7">The sequence shown here is derived from an EMBL/GenBank/DDBJ whole genome shotgun (WGS) entry which is preliminary data.</text>
</comment>
<dbReference type="Gene3D" id="3.30.70.100">
    <property type="match status" value="1"/>
</dbReference>
<dbReference type="PANTHER" id="PTHR10137">
    <property type="entry name" value="V-TYPE PROTON ATPASE SUBUNIT C"/>
    <property type="match status" value="1"/>
</dbReference>
<proteinExistence type="inferred from homology"/>
<comment type="similarity">
    <text evidence="1 6">Belongs to the V-ATPase C subunit family.</text>
</comment>
<keyword evidence="2 6" id="KW-0813">Transport</keyword>
<protein>
    <recommendedName>
        <fullName evidence="6">V-type proton ATPase subunit C</fullName>
    </recommendedName>
</protein>
<evidence type="ECO:0000256" key="4">
    <source>
        <dbReference type="ARBA" id="ARBA00023065"/>
    </source>
</evidence>
<comment type="subunit">
    <text evidence="6">V-ATPase is a heteromultimeric enzyme composed of a peripheral catalytic V1 complex (components A to H) attached to an integral membrane V0 proton pore complex.</text>
</comment>
<dbReference type="SUPFAM" id="SSF118203">
    <property type="entry name" value="Vacuolar ATP synthase subunit C"/>
    <property type="match status" value="1"/>
</dbReference>
<dbReference type="Proteomes" id="UP001150266">
    <property type="component" value="Unassembled WGS sequence"/>
</dbReference>
<organism evidence="7 8">
    <name type="scientific">Lentinula aciculospora</name>
    <dbReference type="NCBI Taxonomy" id="153920"/>
    <lineage>
        <taxon>Eukaryota</taxon>
        <taxon>Fungi</taxon>
        <taxon>Dikarya</taxon>
        <taxon>Basidiomycota</taxon>
        <taxon>Agaricomycotina</taxon>
        <taxon>Agaricomycetes</taxon>
        <taxon>Agaricomycetidae</taxon>
        <taxon>Agaricales</taxon>
        <taxon>Marasmiineae</taxon>
        <taxon>Omphalotaceae</taxon>
        <taxon>Lentinula</taxon>
    </lineage>
</organism>
<dbReference type="FunFam" id="3.30.70.100:FF:000002">
    <property type="entry name" value="V-type proton ATPase subunit C"/>
    <property type="match status" value="1"/>
</dbReference>
<evidence type="ECO:0000256" key="5">
    <source>
        <dbReference type="ARBA" id="ARBA00053565"/>
    </source>
</evidence>
<dbReference type="CDD" id="cd14785">
    <property type="entry name" value="V-ATPase_C"/>
    <property type="match status" value="1"/>
</dbReference>
<dbReference type="Gene3D" id="1.20.1460.10">
    <property type="entry name" value="subunit c (vma5p) of the yeast v-atpase, domain 2"/>
    <property type="match status" value="1"/>
</dbReference>
<dbReference type="GO" id="GO:0046961">
    <property type="term" value="F:proton-transporting ATPase activity, rotational mechanism"/>
    <property type="evidence" value="ECO:0007669"/>
    <property type="project" value="InterPro"/>
</dbReference>
<comment type="function">
    <text evidence="6">Subunit of the V1 complex of vacuolar(H+)-ATPase (V-ATPase), a multisubunit enzyme composed of a peripheral complex (V1) that hydrolyzes ATP and a membrane integral complex (V0) that translocates protons. V-ATPase is responsible for acidifying and maintaining the pH of intracellular compartments and in some cell types, is targeted to the plasma membrane, where it is responsible for acidifying the extracellular environment. Subunit C is necessary for the assembly of the catalytic sector of the enzyme and is likely to have a specific function in its catalytic activity.</text>
</comment>
<evidence type="ECO:0000256" key="1">
    <source>
        <dbReference type="ARBA" id="ARBA00006138"/>
    </source>
</evidence>
<gene>
    <name evidence="7" type="ORF">J3R30DRAFT_327574</name>
</gene>
<name>A0A9W9DM04_9AGAR</name>